<keyword evidence="1" id="KW-1133">Transmembrane helix</keyword>
<accession>B2KC47</accession>
<feature type="transmembrane region" description="Helical" evidence="1">
    <location>
        <begin position="144"/>
        <end position="171"/>
    </location>
</feature>
<keyword evidence="3" id="KW-1185">Reference proteome</keyword>
<dbReference type="Pfam" id="PF12811">
    <property type="entry name" value="BaxI_1"/>
    <property type="match status" value="1"/>
</dbReference>
<name>B2KC47_ELUMP</name>
<keyword evidence="1" id="KW-0472">Membrane</keyword>
<sequence>MKSSNPIFNEEGFKKAAEMQAASTQPMTISGAVNKSFTLLFICFIGALLSWSRPEPLLPWIWPISIGAFVIAMIVIFNKRTAPMLAPIYAFGQGIAVGLISLAYAQQYAGIVYQALGVSMTVFFIMLVLYKTRIIKVTSMVKSVIVAATAGVAVFYIIGMIMMLFGANWFYLSATPLSIGVSVVVCLIAAFNLLLDFDFIENAARYNMPKYMEWYAAFGLLITLIWMYLEILRLLGKLQRR</sequence>
<feature type="transmembrane region" description="Helical" evidence="1">
    <location>
        <begin position="57"/>
        <end position="77"/>
    </location>
</feature>
<keyword evidence="1" id="KW-0812">Transmembrane</keyword>
<dbReference type="InterPro" id="IPR010539">
    <property type="entry name" value="BaxI_1-like"/>
</dbReference>
<feature type="transmembrane region" description="Helical" evidence="1">
    <location>
        <begin position="111"/>
        <end position="132"/>
    </location>
</feature>
<feature type="transmembrane region" description="Helical" evidence="1">
    <location>
        <begin position="177"/>
        <end position="195"/>
    </location>
</feature>
<dbReference type="RefSeq" id="WP_012414789.1">
    <property type="nucleotide sequence ID" value="NC_010644.1"/>
</dbReference>
<dbReference type="Proteomes" id="UP000001029">
    <property type="component" value="Chromosome"/>
</dbReference>
<dbReference type="PIRSF" id="PIRSF009160">
    <property type="entry name" value="UCP009160"/>
    <property type="match status" value="1"/>
</dbReference>
<dbReference type="STRING" id="445932.Emin_0619"/>
<evidence type="ECO:0000256" key="1">
    <source>
        <dbReference type="SAM" id="Phobius"/>
    </source>
</evidence>
<dbReference type="AlphaFoldDB" id="B2KC47"/>
<organism evidence="2 3">
    <name type="scientific">Elusimicrobium minutum (strain Pei191)</name>
    <dbReference type="NCBI Taxonomy" id="445932"/>
    <lineage>
        <taxon>Bacteria</taxon>
        <taxon>Pseudomonadati</taxon>
        <taxon>Elusimicrobiota</taxon>
        <taxon>Elusimicrobia</taxon>
        <taxon>Elusimicrobiales</taxon>
        <taxon>Elusimicrobiaceae</taxon>
        <taxon>Elusimicrobium</taxon>
    </lineage>
</organism>
<reference evidence="2 3" key="1">
    <citation type="journal article" date="2009" name="Appl. Environ. Microbiol.">
        <title>Genomic analysis of 'Elusimicrobium minutum,' the first cultivated representative of the phylum 'Elusimicrobia' (formerly termite group 1).</title>
        <authorList>
            <person name="Herlemann D.P.R."/>
            <person name="Geissinger O."/>
            <person name="Ikeda-Ohtsubo W."/>
            <person name="Kunin V."/>
            <person name="Sun H."/>
            <person name="Lapidus A."/>
            <person name="Hugenholtz P."/>
            <person name="Brune A."/>
        </authorList>
    </citation>
    <scope>NUCLEOTIDE SEQUENCE [LARGE SCALE GENOMIC DNA]</scope>
    <source>
        <strain evidence="2 3">Pei191</strain>
    </source>
</reference>
<dbReference type="PANTHER" id="PTHR41282">
    <property type="entry name" value="CONSERVED TRANSMEMBRANE PROTEIN-RELATED"/>
    <property type="match status" value="1"/>
</dbReference>
<dbReference type="EMBL" id="CP001055">
    <property type="protein sequence ID" value="ACC98174.1"/>
    <property type="molecule type" value="Genomic_DNA"/>
</dbReference>
<dbReference type="KEGG" id="emi:Emin_0619"/>
<evidence type="ECO:0000313" key="2">
    <source>
        <dbReference type="EMBL" id="ACC98174.1"/>
    </source>
</evidence>
<dbReference type="HOGENOM" id="CLU_074030_1_0_0"/>
<feature type="transmembrane region" description="Helical" evidence="1">
    <location>
        <begin position="215"/>
        <end position="235"/>
    </location>
</feature>
<feature type="transmembrane region" description="Helical" evidence="1">
    <location>
        <begin position="84"/>
        <end position="105"/>
    </location>
</feature>
<dbReference type="PANTHER" id="PTHR41282:SF1">
    <property type="entry name" value="CONSERVED TRANSMEMBRANE PROTEIN-RELATED"/>
    <property type="match status" value="1"/>
</dbReference>
<evidence type="ECO:0008006" key="4">
    <source>
        <dbReference type="Google" id="ProtNLM"/>
    </source>
</evidence>
<feature type="transmembrane region" description="Helical" evidence="1">
    <location>
        <begin position="32"/>
        <end position="51"/>
    </location>
</feature>
<gene>
    <name evidence="2" type="ordered locus">Emin_0619</name>
</gene>
<protein>
    <recommendedName>
        <fullName evidence="4">Bax inhibitor-1/YccA family protein</fullName>
    </recommendedName>
</protein>
<proteinExistence type="predicted"/>
<dbReference type="OrthoDB" id="116480at2"/>
<evidence type="ECO:0000313" key="3">
    <source>
        <dbReference type="Proteomes" id="UP000001029"/>
    </source>
</evidence>